<dbReference type="Gene3D" id="3.40.50.300">
    <property type="entry name" value="P-loop containing nucleotide triphosphate hydrolases"/>
    <property type="match status" value="1"/>
</dbReference>
<dbReference type="EMBL" id="LAZR01001376">
    <property type="protein sequence ID" value="KKN45637.1"/>
    <property type="molecule type" value="Genomic_DNA"/>
</dbReference>
<comment type="similarity">
    <text evidence="1">Belongs to the GSP E family.</text>
</comment>
<evidence type="ECO:0000313" key="3">
    <source>
        <dbReference type="EMBL" id="KKN45637.1"/>
    </source>
</evidence>
<dbReference type="InterPro" id="IPR050921">
    <property type="entry name" value="T4SS_GSP_E_ATPase"/>
</dbReference>
<sequence length="726" mass="87107">MASKDLTFFKECENLEGNKEKTLIIDCNNCLNKEKNIQLSKKCKFCFLINLYQNKDRKFDYISLLWDEILIQRNKFSMFLGYFKRLKKIKSINKKIENIRVQKCNYREFSCKILPNYPSLRKIKDDEYYDPLFIYDHIIRRLEILKKKKINDSICQECFCYYERLEKLLMKLFSDLRIIKKLKDFPNNDANLQDHELFYELIFSGSLLLAKKNRNNRHNKIKAKGELISKYKTGDYDIFHVQIHRILNENEMLYTTKLFFKGEVNDDYYEKIILDAILNVEIDEFDKLTSLERLIEIYKKESIKYLNSNFNFSKIIRNKIGFITSLKKLNLDKLFPLLIDNFIEEIFLDSPNDEIYINHQKFGRCRTNLSLNSRDIERIKTLFRLYSGKRLDFMNPTIKFVMKNKFFFCRFSIDVEPIQINNFALDIRKLNKNIFTIQDLLKNRTLDPSIAAFLYFNIIRRKNITVTGETDTGKTTLINAFDLLTPKEFRKIYIENTIESLNQIIFGKHQLKYKVDSLENSEKENYSKSNQIKKLLHRTPDIIYLGEILTKEEAEAMFHCLAAGLRGFQTIHSKNIDSLINRFLYHFKIDRLCLNDLDLIILMKKDQNERKVIGIFEICKNPDNTKNLYDSIFIYKPKLQKWIITKSLYKTNVIQELLNYEDLPEEKFTSFMKIYIDIFEFLLKHSFLSTHELIDVLHKISYYSSRSIEFLIQFWNLWKKNRSLNF</sequence>
<dbReference type="Gene3D" id="3.30.450.380">
    <property type="match status" value="1"/>
</dbReference>
<name>A0A0F9R8G7_9ZZZZ</name>
<organism evidence="3">
    <name type="scientific">marine sediment metagenome</name>
    <dbReference type="NCBI Taxonomy" id="412755"/>
    <lineage>
        <taxon>unclassified sequences</taxon>
        <taxon>metagenomes</taxon>
        <taxon>ecological metagenomes</taxon>
    </lineage>
</organism>
<dbReference type="AlphaFoldDB" id="A0A0F9R8G7"/>
<dbReference type="PANTHER" id="PTHR30486:SF6">
    <property type="entry name" value="TYPE IV PILUS RETRACTATION ATPASE PILT"/>
    <property type="match status" value="1"/>
</dbReference>
<reference evidence="3" key="1">
    <citation type="journal article" date="2015" name="Nature">
        <title>Complex archaea that bridge the gap between prokaryotes and eukaryotes.</title>
        <authorList>
            <person name="Spang A."/>
            <person name="Saw J.H."/>
            <person name="Jorgensen S.L."/>
            <person name="Zaremba-Niedzwiedzka K."/>
            <person name="Martijn J."/>
            <person name="Lind A.E."/>
            <person name="van Eijk R."/>
            <person name="Schleper C."/>
            <person name="Guy L."/>
            <person name="Ettema T.J."/>
        </authorList>
    </citation>
    <scope>NUCLEOTIDE SEQUENCE</scope>
</reference>
<dbReference type="GO" id="GO:0016887">
    <property type="term" value="F:ATP hydrolysis activity"/>
    <property type="evidence" value="ECO:0007669"/>
    <property type="project" value="InterPro"/>
</dbReference>
<comment type="caution">
    <text evidence="3">The sequence shown here is derived from an EMBL/GenBank/DDBJ whole genome shotgun (WGS) entry which is preliminary data.</text>
</comment>
<dbReference type="SUPFAM" id="SSF52540">
    <property type="entry name" value="P-loop containing nucleoside triphosphate hydrolases"/>
    <property type="match status" value="1"/>
</dbReference>
<proteinExistence type="inferred from homology"/>
<dbReference type="InterPro" id="IPR027417">
    <property type="entry name" value="P-loop_NTPase"/>
</dbReference>
<dbReference type="InterPro" id="IPR001482">
    <property type="entry name" value="T2SS/T4SS_dom"/>
</dbReference>
<protein>
    <recommendedName>
        <fullName evidence="2">Bacterial type II secretion system protein E domain-containing protein</fullName>
    </recommendedName>
</protein>
<evidence type="ECO:0000259" key="2">
    <source>
        <dbReference type="Pfam" id="PF00437"/>
    </source>
</evidence>
<dbReference type="Pfam" id="PF00437">
    <property type="entry name" value="T2SSE"/>
    <property type="match status" value="1"/>
</dbReference>
<gene>
    <name evidence="3" type="ORF">LCGC14_0681130</name>
</gene>
<feature type="domain" description="Bacterial type II secretion system protein E" evidence="2">
    <location>
        <begin position="424"/>
        <end position="584"/>
    </location>
</feature>
<dbReference type="PANTHER" id="PTHR30486">
    <property type="entry name" value="TWITCHING MOTILITY PROTEIN PILT"/>
    <property type="match status" value="1"/>
</dbReference>
<accession>A0A0F9R8G7</accession>
<evidence type="ECO:0000256" key="1">
    <source>
        <dbReference type="ARBA" id="ARBA00006611"/>
    </source>
</evidence>